<dbReference type="RefSeq" id="WP_260763221.1">
    <property type="nucleotide sequence ID" value="NZ_CP045921.1"/>
</dbReference>
<evidence type="ECO:0000313" key="3">
    <source>
        <dbReference type="Proteomes" id="UP001059824"/>
    </source>
</evidence>
<dbReference type="AlphaFoldDB" id="A0A857MMB3"/>
<dbReference type="Proteomes" id="UP001059824">
    <property type="component" value="Chromosome"/>
</dbReference>
<reference evidence="2" key="1">
    <citation type="journal article" date="2021" name="Nat. Microbiol.">
        <title>Cocultivation of an ultrasmall environmental parasitic bacterium with lytic ability against bacteria associated with wastewater foams.</title>
        <authorList>
            <person name="Batinovic S."/>
            <person name="Rose J.J.A."/>
            <person name="Ratcliffe J."/>
            <person name="Seviour R.J."/>
            <person name="Petrovski S."/>
        </authorList>
    </citation>
    <scope>NUCLEOTIDE SEQUENCE</scope>
    <source>
        <strain evidence="2">JR1</strain>
    </source>
</reference>
<name>A0A857MMB3_9BACT</name>
<proteinExistence type="predicted"/>
<sequence length="209" mass="23467">MAQKRTVRRTIKNIQRVKTWQLVVLLILMGFVSATFLRLNNVGMVQRRDAVIAADKQGNAEATRNRVLDLQRYVSAHMNTSQNDVYLSAQYERDKAALVQQAAASGESGEVINAKVDAICKPQFSGYNQGYVQCFAREYAKYAPGHDPVSQVKMPDTEKYRFVFTSPLWSPDFAGFSLLICVVIVAVIIGRVFALGVLRLLLKSKYQDI</sequence>
<feature type="transmembrane region" description="Helical" evidence="1">
    <location>
        <begin position="173"/>
        <end position="202"/>
    </location>
</feature>
<organism evidence="2 3">
    <name type="scientific">Candidatus Mycosynbacter amalyticus</name>
    <dbReference type="NCBI Taxonomy" id="2665156"/>
    <lineage>
        <taxon>Bacteria</taxon>
        <taxon>Candidatus Saccharimonadota</taxon>
        <taxon>Candidatus Saccharimonadota incertae sedis</taxon>
        <taxon>Candidatus Mycosynbacter</taxon>
    </lineage>
</organism>
<dbReference type="KEGG" id="mama:GII36_05325"/>
<accession>A0A857MMB3</accession>
<dbReference type="EMBL" id="CP045921">
    <property type="protein sequence ID" value="QHN43238.1"/>
    <property type="molecule type" value="Genomic_DNA"/>
</dbReference>
<keyword evidence="1" id="KW-0472">Membrane</keyword>
<keyword evidence="1" id="KW-0812">Transmembrane</keyword>
<keyword evidence="1" id="KW-1133">Transmembrane helix</keyword>
<gene>
    <name evidence="2" type="ORF">GII36_05325</name>
</gene>
<feature type="transmembrane region" description="Helical" evidence="1">
    <location>
        <begin position="20"/>
        <end position="39"/>
    </location>
</feature>
<evidence type="ECO:0000313" key="2">
    <source>
        <dbReference type="EMBL" id="QHN43238.1"/>
    </source>
</evidence>
<evidence type="ECO:0000256" key="1">
    <source>
        <dbReference type="SAM" id="Phobius"/>
    </source>
</evidence>
<keyword evidence="3" id="KW-1185">Reference proteome</keyword>
<protein>
    <submittedName>
        <fullName evidence="2">Uncharacterized protein</fullName>
    </submittedName>
</protein>